<name>A0A1I4RDI1_9BURK</name>
<organism evidence="1 2">
    <name type="scientific">Rugamonas rubra</name>
    <dbReference type="NCBI Taxonomy" id="758825"/>
    <lineage>
        <taxon>Bacteria</taxon>
        <taxon>Pseudomonadati</taxon>
        <taxon>Pseudomonadota</taxon>
        <taxon>Betaproteobacteria</taxon>
        <taxon>Burkholderiales</taxon>
        <taxon>Oxalobacteraceae</taxon>
        <taxon>Telluria group</taxon>
        <taxon>Rugamonas</taxon>
    </lineage>
</organism>
<dbReference type="EMBL" id="FOTW01000022">
    <property type="protein sequence ID" value="SFM50257.1"/>
    <property type="molecule type" value="Genomic_DNA"/>
</dbReference>
<evidence type="ECO:0008006" key="3">
    <source>
        <dbReference type="Google" id="ProtNLM"/>
    </source>
</evidence>
<keyword evidence="2" id="KW-1185">Reference proteome</keyword>
<evidence type="ECO:0000313" key="1">
    <source>
        <dbReference type="EMBL" id="SFM50257.1"/>
    </source>
</evidence>
<reference evidence="1 2" key="1">
    <citation type="submission" date="2016-10" db="EMBL/GenBank/DDBJ databases">
        <authorList>
            <person name="de Groot N.N."/>
        </authorList>
    </citation>
    <scope>NUCLEOTIDE SEQUENCE [LARGE SCALE GENOMIC DNA]</scope>
    <source>
        <strain evidence="1 2">ATCC 43154</strain>
    </source>
</reference>
<dbReference type="OrthoDB" id="9764669at2"/>
<sequence length="97" mass="10355">MTTVEVAAALLKNERIELSPKIGTTVYSLDRHLIEAPGAPGLTHGWRNAPLGNIDGRLALMNVFDRSYPLRDGSGVGVGAPQYGARRTIYAGISSSF</sequence>
<dbReference type="RefSeq" id="WP_093389740.1">
    <property type="nucleotide sequence ID" value="NZ_FOTW01000022.1"/>
</dbReference>
<gene>
    <name evidence="1" type="ORF">SAMN02982985_04273</name>
</gene>
<protein>
    <recommendedName>
        <fullName evidence="3">TonB dependent receptor</fullName>
    </recommendedName>
</protein>
<accession>A0A1I4RDI1</accession>
<evidence type="ECO:0000313" key="2">
    <source>
        <dbReference type="Proteomes" id="UP000199470"/>
    </source>
</evidence>
<dbReference type="STRING" id="758825.SAMN02982985_04273"/>
<proteinExistence type="predicted"/>
<dbReference type="AlphaFoldDB" id="A0A1I4RDI1"/>
<dbReference type="Proteomes" id="UP000199470">
    <property type="component" value="Unassembled WGS sequence"/>
</dbReference>